<sequence length="207" mass="24044">MTSLDPIPADRVYWLELQPDSTIWTQFSSWLPYIRALNPEYAVVQDPLHCTLHYDPQGVDEEYNTLWSSSMLHTEHGLKLTEIYCGPEGVASEAHLNPQVAAWYHHREELHETAPHVSLMVSPEHLPKDLGPMVKRGAEALWFPTNNPSIHHTKDGSMTKLSVVAFVPTIAQEVVLDRSTVCWWHLWHYFRSCLWWHMEWPMWPGGR</sequence>
<protein>
    <submittedName>
        <fullName evidence="1">Uncharacterized protein</fullName>
    </submittedName>
</protein>
<dbReference type="Proteomes" id="UP000314294">
    <property type="component" value="Unassembled WGS sequence"/>
</dbReference>
<dbReference type="AlphaFoldDB" id="A0A4Z2F7S2"/>
<evidence type="ECO:0000313" key="1">
    <source>
        <dbReference type="EMBL" id="TNN36913.1"/>
    </source>
</evidence>
<proteinExistence type="predicted"/>
<comment type="caution">
    <text evidence="1">The sequence shown here is derived from an EMBL/GenBank/DDBJ whole genome shotgun (WGS) entry which is preliminary data.</text>
</comment>
<evidence type="ECO:0000313" key="2">
    <source>
        <dbReference type="Proteomes" id="UP000314294"/>
    </source>
</evidence>
<dbReference type="OrthoDB" id="8947436at2759"/>
<keyword evidence="2" id="KW-1185">Reference proteome</keyword>
<reference evidence="1 2" key="1">
    <citation type="submission" date="2019-03" db="EMBL/GenBank/DDBJ databases">
        <title>First draft genome of Liparis tanakae, snailfish: a comprehensive survey of snailfish specific genes.</title>
        <authorList>
            <person name="Kim W."/>
            <person name="Song I."/>
            <person name="Jeong J.-H."/>
            <person name="Kim D."/>
            <person name="Kim S."/>
            <person name="Ryu S."/>
            <person name="Song J.Y."/>
            <person name="Lee S.K."/>
        </authorList>
    </citation>
    <scope>NUCLEOTIDE SEQUENCE [LARGE SCALE GENOMIC DNA]</scope>
    <source>
        <tissue evidence="1">Muscle</tissue>
    </source>
</reference>
<accession>A0A4Z2F7S2</accession>
<gene>
    <name evidence="1" type="ORF">EYF80_052926</name>
</gene>
<name>A0A4Z2F7S2_9TELE</name>
<organism evidence="1 2">
    <name type="scientific">Liparis tanakae</name>
    <name type="common">Tanaka's snailfish</name>
    <dbReference type="NCBI Taxonomy" id="230148"/>
    <lineage>
        <taxon>Eukaryota</taxon>
        <taxon>Metazoa</taxon>
        <taxon>Chordata</taxon>
        <taxon>Craniata</taxon>
        <taxon>Vertebrata</taxon>
        <taxon>Euteleostomi</taxon>
        <taxon>Actinopterygii</taxon>
        <taxon>Neopterygii</taxon>
        <taxon>Teleostei</taxon>
        <taxon>Neoteleostei</taxon>
        <taxon>Acanthomorphata</taxon>
        <taxon>Eupercaria</taxon>
        <taxon>Perciformes</taxon>
        <taxon>Cottioidei</taxon>
        <taxon>Cottales</taxon>
        <taxon>Liparidae</taxon>
        <taxon>Liparis</taxon>
    </lineage>
</organism>
<dbReference type="EMBL" id="SRLO01001555">
    <property type="protein sequence ID" value="TNN36913.1"/>
    <property type="molecule type" value="Genomic_DNA"/>
</dbReference>